<dbReference type="SMART" id="SM00535">
    <property type="entry name" value="RIBOc"/>
    <property type="match status" value="1"/>
</dbReference>
<dbReference type="AlphaFoldDB" id="A0A1B9HYW5"/>
<dbReference type="GeneID" id="30173598"/>
<dbReference type="STRING" id="1296096.A0A1B9HYW5"/>
<reference evidence="2" key="3">
    <citation type="submission" date="2016-07" db="EMBL/GenBank/DDBJ databases">
        <title>Evolution of pathogenesis and genome organization in the Tremellales.</title>
        <authorList>
            <person name="Cuomo C."/>
            <person name="Litvintseva A."/>
            <person name="Heitman J."/>
            <person name="Chen Y."/>
            <person name="Sun S."/>
            <person name="Springer D."/>
            <person name="Dromer F."/>
            <person name="Young S."/>
            <person name="Zeng Q."/>
            <person name="Chapman S."/>
            <person name="Gujja S."/>
            <person name="Saif S."/>
            <person name="Birren B."/>
        </authorList>
    </citation>
    <scope>NUCLEOTIDE SEQUENCE</scope>
    <source>
        <strain evidence="2">CBS 10737</strain>
    </source>
</reference>
<evidence type="ECO:0000313" key="4">
    <source>
        <dbReference type="Proteomes" id="UP000094020"/>
    </source>
</evidence>
<evidence type="ECO:0000259" key="1">
    <source>
        <dbReference type="PROSITE" id="PS50142"/>
    </source>
</evidence>
<proteinExistence type="predicted"/>
<dbReference type="Gene3D" id="1.10.1520.10">
    <property type="entry name" value="Ribonuclease III domain"/>
    <property type="match status" value="1"/>
</dbReference>
<reference evidence="3" key="2">
    <citation type="submission" date="2013-07" db="EMBL/GenBank/DDBJ databases">
        <authorList>
            <consortium name="The Broad Institute Genome Sequencing Platform"/>
            <person name="Cuomo C."/>
            <person name="Litvintseva A."/>
            <person name="Chen Y."/>
            <person name="Heitman J."/>
            <person name="Sun S."/>
            <person name="Springer D."/>
            <person name="Dromer F."/>
            <person name="Young S.K."/>
            <person name="Zeng Q."/>
            <person name="Gargeya S."/>
            <person name="Fitzgerald M."/>
            <person name="Abouelleil A."/>
            <person name="Alvarado L."/>
            <person name="Berlin A.M."/>
            <person name="Chapman S.B."/>
            <person name="Dewar J."/>
            <person name="Goldberg J."/>
            <person name="Griggs A."/>
            <person name="Gujja S."/>
            <person name="Hansen M."/>
            <person name="Howarth C."/>
            <person name="Imamovic A."/>
            <person name="Larimer J."/>
            <person name="McCowan C."/>
            <person name="Murphy C."/>
            <person name="Pearson M."/>
            <person name="Priest M."/>
            <person name="Roberts A."/>
            <person name="Saif S."/>
            <person name="Shea T."/>
            <person name="Sykes S."/>
            <person name="Wortman J."/>
            <person name="Nusbaum C."/>
            <person name="Birren B."/>
        </authorList>
    </citation>
    <scope>NUCLEOTIDE SEQUENCE</scope>
    <source>
        <strain evidence="3">CBS 10737</strain>
    </source>
</reference>
<organism evidence="2">
    <name type="scientific">Kwoniella pini CBS 10737</name>
    <dbReference type="NCBI Taxonomy" id="1296096"/>
    <lineage>
        <taxon>Eukaryota</taxon>
        <taxon>Fungi</taxon>
        <taxon>Dikarya</taxon>
        <taxon>Basidiomycota</taxon>
        <taxon>Agaricomycotina</taxon>
        <taxon>Tremellomycetes</taxon>
        <taxon>Tremellales</taxon>
        <taxon>Cryptococcaceae</taxon>
        <taxon>Kwoniella</taxon>
    </lineage>
</organism>
<dbReference type="CDD" id="cd00593">
    <property type="entry name" value="RIBOc"/>
    <property type="match status" value="1"/>
</dbReference>
<keyword evidence="4" id="KW-1185">Reference proteome</keyword>
<dbReference type="SUPFAM" id="SSF69065">
    <property type="entry name" value="RNase III domain-like"/>
    <property type="match status" value="1"/>
</dbReference>
<reference evidence="2" key="1">
    <citation type="submission" date="2013-07" db="EMBL/GenBank/DDBJ databases">
        <title>The Genome Sequence of Cryptococcus pinus CBS10737.</title>
        <authorList>
            <consortium name="The Broad Institute Genome Sequencing Platform"/>
            <person name="Cuomo C."/>
            <person name="Litvintseva A."/>
            <person name="Chen Y."/>
            <person name="Heitman J."/>
            <person name="Sun S."/>
            <person name="Springer D."/>
            <person name="Dromer F."/>
            <person name="Young S.K."/>
            <person name="Zeng Q."/>
            <person name="Gargeya S."/>
            <person name="Fitzgerald M."/>
            <person name="Abouelleil A."/>
            <person name="Alvarado L."/>
            <person name="Berlin A.M."/>
            <person name="Chapman S.B."/>
            <person name="Dewar J."/>
            <person name="Goldberg J."/>
            <person name="Griggs A."/>
            <person name="Gujja S."/>
            <person name="Hansen M."/>
            <person name="Howarth C."/>
            <person name="Imamovic A."/>
            <person name="Larimer J."/>
            <person name="McCowan C."/>
            <person name="Murphy C."/>
            <person name="Pearson M."/>
            <person name="Priest M."/>
            <person name="Roberts A."/>
            <person name="Saif S."/>
            <person name="Shea T."/>
            <person name="Sykes S."/>
            <person name="Wortman J."/>
            <person name="Nusbaum C."/>
            <person name="Birren B."/>
        </authorList>
    </citation>
    <scope>NUCLEOTIDE SEQUENCE [LARGE SCALE GENOMIC DNA]</scope>
    <source>
        <strain evidence="2">CBS 10737</strain>
    </source>
</reference>
<evidence type="ECO:0000313" key="3">
    <source>
        <dbReference type="EMBL" id="WWC73261.1"/>
    </source>
</evidence>
<dbReference type="PROSITE" id="PS50142">
    <property type="entry name" value="RNASE_3_2"/>
    <property type="match status" value="1"/>
</dbReference>
<dbReference type="Pfam" id="PF00636">
    <property type="entry name" value="Ribonuclease_3"/>
    <property type="match status" value="1"/>
</dbReference>
<dbReference type="EMBL" id="KI894013">
    <property type="protein sequence ID" value="OCF48450.1"/>
    <property type="molecule type" value="Genomic_DNA"/>
</dbReference>
<dbReference type="EMBL" id="CP144528">
    <property type="protein sequence ID" value="WWC73261.1"/>
    <property type="molecule type" value="Genomic_DNA"/>
</dbReference>
<dbReference type="GO" id="GO:0004525">
    <property type="term" value="F:ribonuclease III activity"/>
    <property type="evidence" value="ECO:0007669"/>
    <property type="project" value="InterPro"/>
</dbReference>
<protein>
    <recommendedName>
        <fullName evidence="1">RNase III domain-containing protein</fullName>
    </recommendedName>
</protein>
<sequence>MAEKALESLSISSLPPNINLPPLPKIQDLNIERKVFTHSSYIAKPKYSIQLFENEDESRDNEKLELLGDSLLDCAVVGLLQDLYPNLNPGIATQLKSNLVNNSILRELCKYYQLNEKLIAPPEQLTVLRNGEKVLANLFEAYIAGLYYSYLKHGFKNSNSSSSISTPPKSPSLFPTISPSYIYNDIDFSNREKKPTRGEAIDYLDKWLRPLFQPIAKHILLQMKEKEQNARLSGTTEDFDTDKKAIGANARLNQWFEHKEKGIPDYAHSRAGDLWKVLCIATDRHGKQWYGEAVRTTVKAAKAVAAYKVCVQFESERPDFKG</sequence>
<dbReference type="KEGG" id="kpin:30173598"/>
<dbReference type="InterPro" id="IPR000999">
    <property type="entry name" value="RNase_III_dom"/>
</dbReference>
<evidence type="ECO:0000313" key="2">
    <source>
        <dbReference type="EMBL" id="OCF48450.1"/>
    </source>
</evidence>
<dbReference type="OrthoDB" id="2392202at2759"/>
<dbReference type="RefSeq" id="XP_019009669.1">
    <property type="nucleotide sequence ID" value="XM_019156951.1"/>
</dbReference>
<dbReference type="Proteomes" id="UP000094020">
    <property type="component" value="Chromosome 10"/>
</dbReference>
<feature type="domain" description="RNase III" evidence="1">
    <location>
        <begin position="11"/>
        <end position="151"/>
    </location>
</feature>
<dbReference type="GO" id="GO:0006396">
    <property type="term" value="P:RNA processing"/>
    <property type="evidence" value="ECO:0007669"/>
    <property type="project" value="InterPro"/>
</dbReference>
<reference evidence="3" key="4">
    <citation type="submission" date="2024-02" db="EMBL/GenBank/DDBJ databases">
        <title>Comparative genomics of Cryptococcus and Kwoniella reveals pathogenesis evolution and contrasting modes of karyotype evolution via chromosome fusion or intercentromeric recombination.</title>
        <authorList>
            <person name="Coelho M.A."/>
            <person name="David-Palma M."/>
            <person name="Shea T."/>
            <person name="Bowers K."/>
            <person name="McGinley-Smith S."/>
            <person name="Mohammad A.W."/>
            <person name="Gnirke A."/>
            <person name="Yurkov A.M."/>
            <person name="Nowrousian M."/>
            <person name="Sun S."/>
            <person name="Cuomo C.A."/>
            <person name="Heitman J."/>
        </authorList>
    </citation>
    <scope>NUCLEOTIDE SEQUENCE</scope>
    <source>
        <strain evidence="3">CBS 10737</strain>
    </source>
</reference>
<accession>A0A1B9HYW5</accession>
<name>A0A1B9HYW5_9TREE</name>
<dbReference type="InterPro" id="IPR036389">
    <property type="entry name" value="RNase_III_sf"/>
</dbReference>
<gene>
    <name evidence="2" type="ORF">I206_05229</name>
    <name evidence="3" type="ORF">I206_107227</name>
</gene>